<dbReference type="PANTHER" id="PTHR10174:SF224">
    <property type="entry name" value="RETINOL-BINDING PROTEIN PINTA"/>
    <property type="match status" value="1"/>
</dbReference>
<dbReference type="AlphaFoldDB" id="A0ABD2N0X4"/>
<dbReference type="Pfam" id="PF00650">
    <property type="entry name" value="CRAL_TRIO"/>
    <property type="match status" value="1"/>
</dbReference>
<gene>
    <name evidence="2" type="ORF">HHI36_022569</name>
</gene>
<organism evidence="2 3">
    <name type="scientific">Cryptolaemus montrouzieri</name>
    <dbReference type="NCBI Taxonomy" id="559131"/>
    <lineage>
        <taxon>Eukaryota</taxon>
        <taxon>Metazoa</taxon>
        <taxon>Ecdysozoa</taxon>
        <taxon>Arthropoda</taxon>
        <taxon>Hexapoda</taxon>
        <taxon>Insecta</taxon>
        <taxon>Pterygota</taxon>
        <taxon>Neoptera</taxon>
        <taxon>Endopterygota</taxon>
        <taxon>Coleoptera</taxon>
        <taxon>Polyphaga</taxon>
        <taxon>Cucujiformia</taxon>
        <taxon>Coccinelloidea</taxon>
        <taxon>Coccinellidae</taxon>
        <taxon>Scymninae</taxon>
        <taxon>Scymnini</taxon>
        <taxon>Cryptolaemus</taxon>
    </lineage>
</organism>
<dbReference type="SUPFAM" id="SSF52087">
    <property type="entry name" value="CRAL/TRIO domain"/>
    <property type="match status" value="1"/>
</dbReference>
<dbReference type="Proteomes" id="UP001516400">
    <property type="component" value="Unassembled WGS sequence"/>
</dbReference>
<keyword evidence="3" id="KW-1185">Reference proteome</keyword>
<evidence type="ECO:0000313" key="3">
    <source>
        <dbReference type="Proteomes" id="UP001516400"/>
    </source>
</evidence>
<dbReference type="InterPro" id="IPR036865">
    <property type="entry name" value="CRAL-TRIO_dom_sf"/>
</dbReference>
<dbReference type="PROSITE" id="PS50191">
    <property type="entry name" value="CRAL_TRIO"/>
    <property type="match status" value="1"/>
</dbReference>
<dbReference type="PANTHER" id="PTHR10174">
    <property type="entry name" value="ALPHA-TOCOPHEROL TRANSFER PROTEIN-RELATED"/>
    <property type="match status" value="1"/>
</dbReference>
<evidence type="ECO:0000259" key="1">
    <source>
        <dbReference type="PROSITE" id="PS50191"/>
    </source>
</evidence>
<protein>
    <recommendedName>
        <fullName evidence="1">CRAL-TRIO domain-containing protein</fullName>
    </recommendedName>
</protein>
<dbReference type="CDD" id="cd00170">
    <property type="entry name" value="SEC14"/>
    <property type="match status" value="1"/>
</dbReference>
<sequence>MEKCKKKLEQQFYVRYEYEQVFSNLDPRRDEISNLAQNGNALFLPNLTPTGERIYLLGLQNTEVDKMDVMAFVKYSYMCYDIALRQPFPVTGDVMIFDGTGFTIKHFLKCIDTAVKDSIAIAYRGYLVRLKAIYIVNAPASIDKMIAVWKMFLTEKIRNRVQVSKTCDIVQKAFPKHCLPEEYGGSLPKINQVMKKWYDCLLDNAEWFQEQESCKCAEPRGEKIEFSDEFGVEGSFRKLNID</sequence>
<comment type="caution">
    <text evidence="2">The sequence shown here is derived from an EMBL/GenBank/DDBJ whole genome shotgun (WGS) entry which is preliminary data.</text>
</comment>
<name>A0ABD2N0X4_9CUCU</name>
<reference evidence="2 3" key="1">
    <citation type="journal article" date="2021" name="BMC Biol.">
        <title>Horizontally acquired antibacterial genes associated with adaptive radiation of ladybird beetles.</title>
        <authorList>
            <person name="Li H.S."/>
            <person name="Tang X.F."/>
            <person name="Huang Y.H."/>
            <person name="Xu Z.Y."/>
            <person name="Chen M.L."/>
            <person name="Du X.Y."/>
            <person name="Qiu B.Y."/>
            <person name="Chen P.T."/>
            <person name="Zhang W."/>
            <person name="Slipinski A."/>
            <person name="Escalona H.E."/>
            <person name="Waterhouse R.M."/>
            <person name="Zwick A."/>
            <person name="Pang H."/>
        </authorList>
    </citation>
    <scope>NUCLEOTIDE SEQUENCE [LARGE SCALE GENOMIC DNA]</scope>
    <source>
        <strain evidence="2">SYSU2018</strain>
    </source>
</reference>
<dbReference type="InterPro" id="IPR001251">
    <property type="entry name" value="CRAL-TRIO_dom"/>
</dbReference>
<dbReference type="EMBL" id="JABFTP020000042">
    <property type="protein sequence ID" value="KAL3272107.1"/>
    <property type="molecule type" value="Genomic_DNA"/>
</dbReference>
<proteinExistence type="predicted"/>
<dbReference type="SMART" id="SM00516">
    <property type="entry name" value="SEC14"/>
    <property type="match status" value="1"/>
</dbReference>
<evidence type="ECO:0000313" key="2">
    <source>
        <dbReference type="EMBL" id="KAL3272107.1"/>
    </source>
</evidence>
<dbReference type="Gene3D" id="3.40.525.10">
    <property type="entry name" value="CRAL-TRIO lipid binding domain"/>
    <property type="match status" value="1"/>
</dbReference>
<feature type="domain" description="CRAL-TRIO" evidence="1">
    <location>
        <begin position="31"/>
        <end position="191"/>
    </location>
</feature>
<accession>A0ABD2N0X4</accession>